<evidence type="ECO:0000313" key="4">
    <source>
        <dbReference type="EMBL" id="KAL1853945.1"/>
    </source>
</evidence>
<evidence type="ECO:0000256" key="2">
    <source>
        <dbReference type="SAM" id="SignalP"/>
    </source>
</evidence>
<evidence type="ECO:0000259" key="3">
    <source>
        <dbReference type="SMART" id="SM00754"/>
    </source>
</evidence>
<reference evidence="4 5" key="1">
    <citation type="journal article" date="2024" name="IMA Fungus">
        <title>IMA Genome - F19 : A genome assembly and annotation guide to empower mycologists, including annotated draft genome sequences of Ceratocystis pirilliformis, Diaporthe australafricana, Fusarium ophioides, Paecilomyces lecythidis, and Sporothrix stenoceras.</title>
        <authorList>
            <person name="Aylward J."/>
            <person name="Wilson A.M."/>
            <person name="Visagie C.M."/>
            <person name="Spraker J."/>
            <person name="Barnes I."/>
            <person name="Buitendag C."/>
            <person name="Ceriani C."/>
            <person name="Del Mar Angel L."/>
            <person name="du Plessis D."/>
            <person name="Fuchs T."/>
            <person name="Gasser K."/>
            <person name="Kramer D."/>
            <person name="Li W."/>
            <person name="Munsamy K."/>
            <person name="Piso A."/>
            <person name="Price J.L."/>
            <person name="Sonnekus B."/>
            <person name="Thomas C."/>
            <person name="van der Nest A."/>
            <person name="van Dijk A."/>
            <person name="van Heerden A."/>
            <person name="van Vuuren N."/>
            <person name="Yilmaz N."/>
            <person name="Duong T.A."/>
            <person name="van der Merwe N.A."/>
            <person name="Wingfield M.J."/>
            <person name="Wingfield B.D."/>
        </authorList>
    </citation>
    <scope>NUCLEOTIDE SEQUENCE [LARGE SCALE GENOMIC DNA]</scope>
    <source>
        <strain evidence="4 5">CMW 18300</strain>
    </source>
</reference>
<dbReference type="Pfam" id="PF07452">
    <property type="entry name" value="CHRD"/>
    <property type="match status" value="1"/>
</dbReference>
<organism evidence="4 5">
    <name type="scientific">Diaporthe australafricana</name>
    <dbReference type="NCBI Taxonomy" id="127596"/>
    <lineage>
        <taxon>Eukaryota</taxon>
        <taxon>Fungi</taxon>
        <taxon>Dikarya</taxon>
        <taxon>Ascomycota</taxon>
        <taxon>Pezizomycotina</taxon>
        <taxon>Sordariomycetes</taxon>
        <taxon>Sordariomycetidae</taxon>
        <taxon>Diaporthales</taxon>
        <taxon>Diaporthaceae</taxon>
        <taxon>Diaporthe</taxon>
    </lineage>
</organism>
<proteinExistence type="predicted"/>
<protein>
    <recommendedName>
        <fullName evidence="3">CHRD domain-containing protein</fullName>
    </recommendedName>
</protein>
<dbReference type="EMBL" id="JAWRVE010000144">
    <property type="protein sequence ID" value="KAL1853945.1"/>
    <property type="molecule type" value="Genomic_DNA"/>
</dbReference>
<feature type="chain" id="PRO_5046774145" description="CHRD domain-containing protein" evidence="2">
    <location>
        <begin position="19"/>
        <end position="252"/>
    </location>
</feature>
<feature type="signal peptide" evidence="2">
    <location>
        <begin position="1"/>
        <end position="18"/>
    </location>
</feature>
<name>A0ABR3W5P8_9PEZI</name>
<sequence>MMNPTVSSLILLALGACASPVAVRQTTTEPIQLGGGSNSAIQITISQIDLGAVAAAPPVPAAAPVAPPAEAPPAEAPPAEAPAEAPAVAPVAAAGDANGLFSFSSTMLANATPEQVVNGIELTGGLAGASGTFNFGLDAATDTICYNITLSNFQGEFDSPATTATHIHEAAAGQSGPPRIAFPNPVAVGDPAAGVMNSVGCMKGPFTTGVVMEGADTGNGFTVAQIEANPAGFFADVHSSLAVPGAVRGQLA</sequence>
<accession>A0ABR3W5P8</accession>
<dbReference type="SMART" id="SM00754">
    <property type="entry name" value="CHRD"/>
    <property type="match status" value="1"/>
</dbReference>
<feature type="compositionally biased region" description="Pro residues" evidence="1">
    <location>
        <begin position="61"/>
        <end position="80"/>
    </location>
</feature>
<dbReference type="Proteomes" id="UP001583177">
    <property type="component" value="Unassembled WGS sequence"/>
</dbReference>
<keyword evidence="2" id="KW-0732">Signal</keyword>
<feature type="region of interest" description="Disordered" evidence="1">
    <location>
        <begin position="61"/>
        <end position="83"/>
    </location>
</feature>
<dbReference type="InterPro" id="IPR010895">
    <property type="entry name" value="CHRD"/>
</dbReference>
<feature type="domain" description="CHRD" evidence="3">
    <location>
        <begin position="116"/>
        <end position="252"/>
    </location>
</feature>
<gene>
    <name evidence="4" type="ORF">Daus18300_011612</name>
</gene>
<comment type="caution">
    <text evidence="4">The sequence shown here is derived from an EMBL/GenBank/DDBJ whole genome shotgun (WGS) entry which is preliminary data.</text>
</comment>
<keyword evidence="5" id="KW-1185">Reference proteome</keyword>
<evidence type="ECO:0000256" key="1">
    <source>
        <dbReference type="SAM" id="MobiDB-lite"/>
    </source>
</evidence>
<evidence type="ECO:0000313" key="5">
    <source>
        <dbReference type="Proteomes" id="UP001583177"/>
    </source>
</evidence>